<dbReference type="EMBL" id="CM055093">
    <property type="protein sequence ID" value="KAJ7565689.1"/>
    <property type="molecule type" value="Genomic_DNA"/>
</dbReference>
<reference evidence="2" key="1">
    <citation type="journal article" date="2024" name="Proc. Natl. Acad. Sci. U.S.A.">
        <title>Extraordinary preservation of gene collinearity over three hundred million years revealed in homosporous lycophytes.</title>
        <authorList>
            <person name="Li C."/>
            <person name="Wickell D."/>
            <person name="Kuo L.Y."/>
            <person name="Chen X."/>
            <person name="Nie B."/>
            <person name="Liao X."/>
            <person name="Peng D."/>
            <person name="Ji J."/>
            <person name="Jenkins J."/>
            <person name="Williams M."/>
            <person name="Shu S."/>
            <person name="Plott C."/>
            <person name="Barry K."/>
            <person name="Rajasekar S."/>
            <person name="Grimwood J."/>
            <person name="Han X."/>
            <person name="Sun S."/>
            <person name="Hou Z."/>
            <person name="He W."/>
            <person name="Dai G."/>
            <person name="Sun C."/>
            <person name="Schmutz J."/>
            <person name="Leebens-Mack J.H."/>
            <person name="Li F.W."/>
            <person name="Wang L."/>
        </authorList>
    </citation>
    <scope>NUCLEOTIDE SEQUENCE [LARGE SCALE GENOMIC DNA]</scope>
    <source>
        <strain evidence="2">cv. PW_Plant_1</strain>
    </source>
</reference>
<organism evidence="1 2">
    <name type="scientific">Diphasiastrum complanatum</name>
    <name type="common">Issler's clubmoss</name>
    <name type="synonym">Lycopodium complanatum</name>
    <dbReference type="NCBI Taxonomy" id="34168"/>
    <lineage>
        <taxon>Eukaryota</taxon>
        <taxon>Viridiplantae</taxon>
        <taxon>Streptophyta</taxon>
        <taxon>Embryophyta</taxon>
        <taxon>Tracheophyta</taxon>
        <taxon>Lycopodiopsida</taxon>
        <taxon>Lycopodiales</taxon>
        <taxon>Lycopodiaceae</taxon>
        <taxon>Lycopodioideae</taxon>
        <taxon>Diphasiastrum</taxon>
    </lineage>
</organism>
<evidence type="ECO:0000313" key="2">
    <source>
        <dbReference type="Proteomes" id="UP001162992"/>
    </source>
</evidence>
<sequence>MIAASMFSASPRYQSLHQRRKSTEFENGRFSLAPSDKNNGDYNTLRNKEVNTGNKSATTTPPQAATLLRRFPSPNLGRSTNIQDNSKRATSAERRSRGVSSSTKAIAAANNSTVEATLVSKRLWPSSQSMSSSMQSDSSSLSSSSLGCGRFGAKEKHGQQASDHTLKPTANGTRRSAEPSPKRKPTPERKGTPERKDIPERKGGTPERRTPVRRQIADQTENARPSDNNHYRPDIQRWPSTRSTKISASALNNRAESIEEKQKASTEAASFLVQGKSIKTISRSSILPAPPLRSTAKYSNEGVAPPSSQVTRRLVLESRVGQRSDPGHEKSSEKDKETSEKDIKSNSSFKLAGHSIHVRQSIEEAQLASADAIPAHLESMDDSDSVASGGSGVVHQVGSGAPASGNKIIIGGTTVPARFWQELGSRVRRLSEGRSKSFGSESEFSLAVGAKGLRRTKVPSLGPLSSANAVANGAGNPFTTAWALSPRKLAPISVSNPQTPATPLIPAKPIQPSSPSRRMPSPTRIRGAILQSTLIGNRVDTAPGLINFGSESFKGRKALGQYEEALSLRIMHNRCLQWRFVNARTEAAMNAQSAAAENLLYNAWMQTTNALTSVAMKRIQLRQARHAAKLDSILSSHGQQLEECESLQQTHLTALFGAREALSATILRVPITAGARVDVQALRVALSSALDVMNTLDSSVRRLEPKAVGTSALMCELAEIASHEISLLDECGSLLKKLSVLEIEERSLKNHYMQLDLNNSCRPAMDS</sequence>
<gene>
    <name evidence="1" type="ORF">O6H91_02G071500</name>
</gene>
<evidence type="ECO:0000313" key="1">
    <source>
        <dbReference type="EMBL" id="KAJ7565689.1"/>
    </source>
</evidence>
<keyword evidence="2" id="KW-1185">Reference proteome</keyword>
<protein>
    <submittedName>
        <fullName evidence="1">Uncharacterized protein</fullName>
    </submittedName>
</protein>
<comment type="caution">
    <text evidence="1">The sequence shown here is derived from an EMBL/GenBank/DDBJ whole genome shotgun (WGS) entry which is preliminary data.</text>
</comment>
<dbReference type="Proteomes" id="UP001162992">
    <property type="component" value="Chromosome 2"/>
</dbReference>
<accession>A0ACC2EGS8</accession>
<name>A0ACC2EGS8_DIPCM</name>
<proteinExistence type="predicted"/>